<comment type="caution">
    <text evidence="1">The sequence shown here is derived from an EMBL/GenBank/DDBJ whole genome shotgun (WGS) entry which is preliminary data.</text>
</comment>
<evidence type="ECO:0000313" key="2">
    <source>
        <dbReference type="Proteomes" id="UP000282378"/>
    </source>
</evidence>
<dbReference type="EMBL" id="RBNL01003246">
    <property type="protein sequence ID" value="RML55268.1"/>
    <property type="molecule type" value="Genomic_DNA"/>
</dbReference>
<organism evidence="1 2">
    <name type="scientific">Pseudomonas syringae pv. maculicola</name>
    <dbReference type="NCBI Taxonomy" id="59511"/>
    <lineage>
        <taxon>Bacteria</taxon>
        <taxon>Pseudomonadati</taxon>
        <taxon>Pseudomonadota</taxon>
        <taxon>Gammaproteobacteria</taxon>
        <taxon>Pseudomonadales</taxon>
        <taxon>Pseudomonadaceae</taxon>
        <taxon>Pseudomonas</taxon>
    </lineage>
</organism>
<name>A0A3M2WWV3_PSEYM</name>
<dbReference type="Proteomes" id="UP000282378">
    <property type="component" value="Unassembled WGS sequence"/>
</dbReference>
<protein>
    <submittedName>
        <fullName evidence="1">Uncharacterized protein</fullName>
    </submittedName>
</protein>
<proteinExistence type="predicted"/>
<reference evidence="1 2" key="1">
    <citation type="submission" date="2018-08" db="EMBL/GenBank/DDBJ databases">
        <title>Recombination of ecologically and evolutionarily significant loci maintains genetic cohesion in the Pseudomonas syringae species complex.</title>
        <authorList>
            <person name="Dillon M."/>
            <person name="Thakur S."/>
            <person name="Almeida R.N.D."/>
            <person name="Weir B.S."/>
            <person name="Guttman D.S."/>
        </authorList>
    </citation>
    <scope>NUCLEOTIDE SEQUENCE [LARGE SCALE GENOMIC DNA]</scope>
    <source>
        <strain evidence="1 2">88_10</strain>
    </source>
</reference>
<gene>
    <name evidence="1" type="ORF">APX70_00373</name>
</gene>
<dbReference type="AlphaFoldDB" id="A0A3M2WWV3"/>
<evidence type="ECO:0000313" key="1">
    <source>
        <dbReference type="EMBL" id="RML55268.1"/>
    </source>
</evidence>
<sequence>MCISHSYSSAPGKRLVLILHYKPLPHWALQASLTSSQLPLLEPSGDEIRSCPINDIRFKKIGVHTSYF</sequence>
<accession>A0A3M2WWV3</accession>